<feature type="non-terminal residue" evidence="1">
    <location>
        <position position="63"/>
    </location>
</feature>
<name>X0T9F4_9ZZZZ</name>
<sequence>METDFAIELRRIERDDLPLLWKWNLNKELGYLSAFTNNKSLADFQREFDSKLGDTSILDYMIL</sequence>
<dbReference type="AlphaFoldDB" id="X0T9F4"/>
<protein>
    <submittedName>
        <fullName evidence="1">Uncharacterized protein</fullName>
    </submittedName>
</protein>
<comment type="caution">
    <text evidence="1">The sequence shown here is derived from an EMBL/GenBank/DDBJ whole genome shotgun (WGS) entry which is preliminary data.</text>
</comment>
<evidence type="ECO:0000313" key="1">
    <source>
        <dbReference type="EMBL" id="GAF84827.1"/>
    </source>
</evidence>
<organism evidence="1">
    <name type="scientific">marine sediment metagenome</name>
    <dbReference type="NCBI Taxonomy" id="412755"/>
    <lineage>
        <taxon>unclassified sequences</taxon>
        <taxon>metagenomes</taxon>
        <taxon>ecological metagenomes</taxon>
    </lineage>
</organism>
<gene>
    <name evidence="1" type="ORF">S01H1_09645</name>
</gene>
<accession>X0T9F4</accession>
<proteinExistence type="predicted"/>
<dbReference type="EMBL" id="BARS01004926">
    <property type="protein sequence ID" value="GAF84827.1"/>
    <property type="molecule type" value="Genomic_DNA"/>
</dbReference>
<reference evidence="1" key="1">
    <citation type="journal article" date="2014" name="Front. Microbiol.">
        <title>High frequency of phylogenetically diverse reductive dehalogenase-homologous genes in deep subseafloor sedimentary metagenomes.</title>
        <authorList>
            <person name="Kawai M."/>
            <person name="Futagami T."/>
            <person name="Toyoda A."/>
            <person name="Takaki Y."/>
            <person name="Nishi S."/>
            <person name="Hori S."/>
            <person name="Arai W."/>
            <person name="Tsubouchi T."/>
            <person name="Morono Y."/>
            <person name="Uchiyama I."/>
            <person name="Ito T."/>
            <person name="Fujiyama A."/>
            <person name="Inagaki F."/>
            <person name="Takami H."/>
        </authorList>
    </citation>
    <scope>NUCLEOTIDE SEQUENCE</scope>
    <source>
        <strain evidence="1">Expedition CK06-06</strain>
    </source>
</reference>